<dbReference type="STRING" id="947013.SAMN04488109_0515"/>
<evidence type="ECO:0000313" key="4">
    <source>
        <dbReference type="Proteomes" id="UP000184212"/>
    </source>
</evidence>
<dbReference type="GO" id="GO:0016853">
    <property type="term" value="F:isomerase activity"/>
    <property type="evidence" value="ECO:0007669"/>
    <property type="project" value="UniProtKB-KW"/>
</dbReference>
<sequence>MKRREFVQTASFAAVGLLSLPSFLAAGKATKNIGLQLYTLRDVIGQDPKGVLTKVAAYGYKDLEAYSYKDGKIFGMDYAEFNKFVNGLGMRVTSGHYGLDQIKGDTWQKAVDDAKKNGQEFMVMPYIKEPDRQTIDAYKTICADLNKAGEVCTNAGLRFQYHNHAFEFQPIEGQVPYDVMLKELDPKKVGMELDLFWTINAGQDPLALFAKHPGLFEQWHVKDMTKTDRNKNANVGTGSIDFKLIFAQAKQAGLKRWYVEHDTFPGTSSLESAEADAKYLKTII</sequence>
<dbReference type="Proteomes" id="UP000184212">
    <property type="component" value="Unassembled WGS sequence"/>
</dbReference>
<dbReference type="PANTHER" id="PTHR12110:SF41">
    <property type="entry name" value="INOSOSE DEHYDRATASE"/>
    <property type="match status" value="1"/>
</dbReference>
<keyword evidence="1" id="KW-0732">Signal</keyword>
<dbReference type="Gene3D" id="3.20.20.150">
    <property type="entry name" value="Divalent-metal-dependent TIM barrel enzymes"/>
    <property type="match status" value="1"/>
</dbReference>
<dbReference type="Pfam" id="PF01261">
    <property type="entry name" value="AP_endonuc_2"/>
    <property type="match status" value="1"/>
</dbReference>
<evidence type="ECO:0000256" key="1">
    <source>
        <dbReference type="SAM" id="SignalP"/>
    </source>
</evidence>
<accession>A0A1M5K9K9</accession>
<feature type="domain" description="Xylose isomerase-like TIM barrel" evidence="2">
    <location>
        <begin position="54"/>
        <end position="282"/>
    </location>
</feature>
<dbReference type="InterPro" id="IPR036237">
    <property type="entry name" value="Xyl_isomerase-like_sf"/>
</dbReference>
<dbReference type="PANTHER" id="PTHR12110">
    <property type="entry name" value="HYDROXYPYRUVATE ISOMERASE"/>
    <property type="match status" value="1"/>
</dbReference>
<dbReference type="InterPro" id="IPR050312">
    <property type="entry name" value="IolE/XylAMocC-like"/>
</dbReference>
<name>A0A1M5K9K9_9BACT</name>
<feature type="chain" id="PRO_5012183560" evidence="1">
    <location>
        <begin position="26"/>
        <end position="284"/>
    </location>
</feature>
<organism evidence="3 4">
    <name type="scientific">Chryseolinea serpens</name>
    <dbReference type="NCBI Taxonomy" id="947013"/>
    <lineage>
        <taxon>Bacteria</taxon>
        <taxon>Pseudomonadati</taxon>
        <taxon>Bacteroidota</taxon>
        <taxon>Cytophagia</taxon>
        <taxon>Cytophagales</taxon>
        <taxon>Fulvivirgaceae</taxon>
        <taxon>Chryseolinea</taxon>
    </lineage>
</organism>
<dbReference type="AlphaFoldDB" id="A0A1M5K9K9"/>
<dbReference type="RefSeq" id="WP_073130797.1">
    <property type="nucleotide sequence ID" value="NZ_FQWQ01000001.1"/>
</dbReference>
<gene>
    <name evidence="3" type="ORF">SAMN04488109_0515</name>
</gene>
<dbReference type="InterPro" id="IPR013022">
    <property type="entry name" value="Xyl_isomerase-like_TIM-brl"/>
</dbReference>
<feature type="signal peptide" evidence="1">
    <location>
        <begin position="1"/>
        <end position="25"/>
    </location>
</feature>
<dbReference type="OrthoDB" id="9798407at2"/>
<evidence type="ECO:0000313" key="3">
    <source>
        <dbReference type="EMBL" id="SHG49391.1"/>
    </source>
</evidence>
<protein>
    <submittedName>
        <fullName evidence="3">Sugar phosphate isomerase/epimerase</fullName>
    </submittedName>
</protein>
<keyword evidence="4" id="KW-1185">Reference proteome</keyword>
<reference evidence="3 4" key="1">
    <citation type="submission" date="2016-11" db="EMBL/GenBank/DDBJ databases">
        <authorList>
            <person name="Jaros S."/>
            <person name="Januszkiewicz K."/>
            <person name="Wedrychowicz H."/>
        </authorList>
    </citation>
    <scope>NUCLEOTIDE SEQUENCE [LARGE SCALE GENOMIC DNA]</scope>
    <source>
        <strain evidence="3 4">DSM 24574</strain>
    </source>
</reference>
<dbReference type="SUPFAM" id="SSF51658">
    <property type="entry name" value="Xylose isomerase-like"/>
    <property type="match status" value="1"/>
</dbReference>
<evidence type="ECO:0000259" key="2">
    <source>
        <dbReference type="Pfam" id="PF01261"/>
    </source>
</evidence>
<dbReference type="EMBL" id="FQWQ01000001">
    <property type="protein sequence ID" value="SHG49391.1"/>
    <property type="molecule type" value="Genomic_DNA"/>
</dbReference>
<keyword evidence="3" id="KW-0413">Isomerase</keyword>
<proteinExistence type="predicted"/>